<sequence length="98" mass="11133">MRRMTKHMKLLGGHTGKLAPVQAKRLAQLTLIVIPLVLKLLSFPQSKSDKRQEWFLPMASKNNKNSTNDDGVALDSKLMFEAISGELRKIQQRLDDMD</sequence>
<proteinExistence type="predicted"/>
<reference evidence="1 2" key="1">
    <citation type="journal article" date="2023" name="Plants (Basel)">
        <title>Bridging the Gap: Combining Genomics and Transcriptomics Approaches to Understand Stylosanthes scabra, an Orphan Legume from the Brazilian Caatinga.</title>
        <authorList>
            <person name="Ferreira-Neto J.R.C."/>
            <person name="da Silva M.D."/>
            <person name="Binneck E."/>
            <person name="de Melo N.F."/>
            <person name="da Silva R.H."/>
            <person name="de Melo A.L.T.M."/>
            <person name="Pandolfi V."/>
            <person name="Bustamante F.O."/>
            <person name="Brasileiro-Vidal A.C."/>
            <person name="Benko-Iseppon A.M."/>
        </authorList>
    </citation>
    <scope>NUCLEOTIDE SEQUENCE [LARGE SCALE GENOMIC DNA]</scope>
    <source>
        <tissue evidence="1">Leaves</tissue>
    </source>
</reference>
<evidence type="ECO:0000313" key="1">
    <source>
        <dbReference type="EMBL" id="MED6194958.1"/>
    </source>
</evidence>
<protein>
    <submittedName>
        <fullName evidence="1">Uncharacterized protein</fullName>
    </submittedName>
</protein>
<dbReference type="EMBL" id="JASCZI010211600">
    <property type="protein sequence ID" value="MED6194958.1"/>
    <property type="molecule type" value="Genomic_DNA"/>
</dbReference>
<name>A0ABU6XE58_9FABA</name>
<organism evidence="1 2">
    <name type="scientific">Stylosanthes scabra</name>
    <dbReference type="NCBI Taxonomy" id="79078"/>
    <lineage>
        <taxon>Eukaryota</taxon>
        <taxon>Viridiplantae</taxon>
        <taxon>Streptophyta</taxon>
        <taxon>Embryophyta</taxon>
        <taxon>Tracheophyta</taxon>
        <taxon>Spermatophyta</taxon>
        <taxon>Magnoliopsida</taxon>
        <taxon>eudicotyledons</taxon>
        <taxon>Gunneridae</taxon>
        <taxon>Pentapetalae</taxon>
        <taxon>rosids</taxon>
        <taxon>fabids</taxon>
        <taxon>Fabales</taxon>
        <taxon>Fabaceae</taxon>
        <taxon>Papilionoideae</taxon>
        <taxon>50 kb inversion clade</taxon>
        <taxon>dalbergioids sensu lato</taxon>
        <taxon>Dalbergieae</taxon>
        <taxon>Pterocarpus clade</taxon>
        <taxon>Stylosanthes</taxon>
    </lineage>
</organism>
<accession>A0ABU6XE58</accession>
<keyword evidence="2" id="KW-1185">Reference proteome</keyword>
<gene>
    <name evidence="1" type="ORF">PIB30_033483</name>
</gene>
<dbReference type="Proteomes" id="UP001341840">
    <property type="component" value="Unassembled WGS sequence"/>
</dbReference>
<evidence type="ECO:0000313" key="2">
    <source>
        <dbReference type="Proteomes" id="UP001341840"/>
    </source>
</evidence>
<comment type="caution">
    <text evidence="1">The sequence shown here is derived from an EMBL/GenBank/DDBJ whole genome shotgun (WGS) entry which is preliminary data.</text>
</comment>